<keyword evidence="9" id="KW-1185">Reference proteome</keyword>
<dbReference type="RefSeq" id="WP_135153184.1">
    <property type="nucleotide sequence ID" value="NZ_SOMN01000025.1"/>
</dbReference>
<dbReference type="PANTHER" id="PTHR32322:SF9">
    <property type="entry name" value="AMINO-ACID METABOLITE EFFLUX PUMP-RELATED"/>
    <property type="match status" value="1"/>
</dbReference>
<comment type="caution">
    <text evidence="8">The sequence shown here is derived from an EMBL/GenBank/DDBJ whole genome shotgun (WGS) entry which is preliminary data.</text>
</comment>
<feature type="transmembrane region" description="Helical" evidence="6">
    <location>
        <begin position="176"/>
        <end position="196"/>
    </location>
</feature>
<proteinExistence type="inferred from homology"/>
<evidence type="ECO:0000259" key="7">
    <source>
        <dbReference type="Pfam" id="PF00892"/>
    </source>
</evidence>
<protein>
    <submittedName>
        <fullName evidence="8">DMT family transporter</fullName>
    </submittedName>
</protein>
<feature type="transmembrane region" description="Helical" evidence="6">
    <location>
        <begin position="267"/>
        <end position="285"/>
    </location>
</feature>
<feature type="domain" description="EamA" evidence="7">
    <location>
        <begin position="6"/>
        <end position="137"/>
    </location>
</feature>
<dbReference type="Pfam" id="PF00892">
    <property type="entry name" value="EamA"/>
    <property type="match status" value="2"/>
</dbReference>
<accession>A0A4Y8LVI6</accession>
<feature type="domain" description="EamA" evidence="7">
    <location>
        <begin position="150"/>
        <end position="286"/>
    </location>
</feature>
<evidence type="ECO:0000256" key="3">
    <source>
        <dbReference type="ARBA" id="ARBA00022692"/>
    </source>
</evidence>
<dbReference type="OrthoDB" id="67135at2"/>
<evidence type="ECO:0000313" key="8">
    <source>
        <dbReference type="EMBL" id="TFE24542.1"/>
    </source>
</evidence>
<dbReference type="SUPFAM" id="SSF103481">
    <property type="entry name" value="Multidrug resistance efflux transporter EmrE"/>
    <property type="match status" value="2"/>
</dbReference>
<dbReference type="InterPro" id="IPR037185">
    <property type="entry name" value="EmrE-like"/>
</dbReference>
<dbReference type="InterPro" id="IPR050638">
    <property type="entry name" value="AA-Vitamin_Transporters"/>
</dbReference>
<name>A0A4Y8LVI6_9BACL</name>
<evidence type="ECO:0000256" key="4">
    <source>
        <dbReference type="ARBA" id="ARBA00022989"/>
    </source>
</evidence>
<evidence type="ECO:0000256" key="2">
    <source>
        <dbReference type="ARBA" id="ARBA00007362"/>
    </source>
</evidence>
<feature type="transmembrane region" description="Helical" evidence="6">
    <location>
        <begin position="97"/>
        <end position="114"/>
    </location>
</feature>
<dbReference type="Proteomes" id="UP000297900">
    <property type="component" value="Unassembled WGS sequence"/>
</dbReference>
<feature type="transmembrane region" description="Helical" evidence="6">
    <location>
        <begin position="66"/>
        <end position="85"/>
    </location>
</feature>
<evidence type="ECO:0000256" key="1">
    <source>
        <dbReference type="ARBA" id="ARBA00004127"/>
    </source>
</evidence>
<dbReference type="InterPro" id="IPR000620">
    <property type="entry name" value="EamA_dom"/>
</dbReference>
<feature type="transmembrane region" description="Helical" evidence="6">
    <location>
        <begin position="216"/>
        <end position="236"/>
    </location>
</feature>
<keyword evidence="5 6" id="KW-0472">Membrane</keyword>
<feature type="transmembrane region" description="Helical" evidence="6">
    <location>
        <begin position="121"/>
        <end position="139"/>
    </location>
</feature>
<keyword evidence="3 6" id="KW-0812">Transmembrane</keyword>
<evidence type="ECO:0000313" key="9">
    <source>
        <dbReference type="Proteomes" id="UP000297900"/>
    </source>
</evidence>
<organism evidence="8 9">
    <name type="scientific">Cohnella luojiensis</name>
    <dbReference type="NCBI Taxonomy" id="652876"/>
    <lineage>
        <taxon>Bacteria</taxon>
        <taxon>Bacillati</taxon>
        <taxon>Bacillota</taxon>
        <taxon>Bacilli</taxon>
        <taxon>Bacillales</taxon>
        <taxon>Paenibacillaceae</taxon>
        <taxon>Cohnella</taxon>
    </lineage>
</organism>
<dbReference type="EMBL" id="SOMN01000025">
    <property type="protein sequence ID" value="TFE24542.1"/>
    <property type="molecule type" value="Genomic_DNA"/>
</dbReference>
<sequence>MPRLVYVALILLSLIWGGSFYFIKVLLHDFGPWTISFLRSGCGLFVVVLIMLLFKKPFGFRSIPWMPMVVMALINTAIPWSLIAFSETHLTSSMASILNATTPVWTIVVGIVLFRSESSRNQWIGVGVATIGLLVLLGIKPGTFVSVNHLGLICMMAATFCYAIGSQLSKRLLTGYSMYQISFGTLLTSVVASGSMAFTTESVSVTDIVSAANLPMILGLGAFGSGFAYILFYYMVQKGSAEFASMVTYLVPGTALIWGYTLLDEVINWNMLAGLVIILGGVFLASRTSRKKGGLA</sequence>
<keyword evidence="4 6" id="KW-1133">Transmembrane helix</keyword>
<comment type="similarity">
    <text evidence="2">Belongs to the EamA transporter family.</text>
</comment>
<evidence type="ECO:0000256" key="6">
    <source>
        <dbReference type="SAM" id="Phobius"/>
    </source>
</evidence>
<dbReference type="PANTHER" id="PTHR32322">
    <property type="entry name" value="INNER MEMBRANE TRANSPORTER"/>
    <property type="match status" value="1"/>
</dbReference>
<dbReference type="GO" id="GO:0016020">
    <property type="term" value="C:membrane"/>
    <property type="evidence" value="ECO:0007669"/>
    <property type="project" value="UniProtKB-SubCell"/>
</dbReference>
<feature type="transmembrane region" description="Helical" evidence="6">
    <location>
        <begin position="33"/>
        <end position="54"/>
    </location>
</feature>
<feature type="transmembrane region" description="Helical" evidence="6">
    <location>
        <begin position="243"/>
        <end position="261"/>
    </location>
</feature>
<feature type="transmembrane region" description="Helical" evidence="6">
    <location>
        <begin position="145"/>
        <end position="164"/>
    </location>
</feature>
<evidence type="ECO:0000256" key="5">
    <source>
        <dbReference type="ARBA" id="ARBA00023136"/>
    </source>
</evidence>
<reference evidence="8 9" key="1">
    <citation type="submission" date="2019-03" db="EMBL/GenBank/DDBJ databases">
        <title>Cohnella endophytica sp. nov., a novel endophytic bacterium isolated from bark of Sonneratia apetala.</title>
        <authorList>
            <person name="Tuo L."/>
        </authorList>
    </citation>
    <scope>NUCLEOTIDE SEQUENCE [LARGE SCALE GENOMIC DNA]</scope>
    <source>
        <strain evidence="8 9">CCTCC AB 208254</strain>
    </source>
</reference>
<gene>
    <name evidence="8" type="ORF">E2980_15965</name>
</gene>
<dbReference type="AlphaFoldDB" id="A0A4Y8LVI6"/>
<comment type="subcellular location">
    <subcellularLocation>
        <location evidence="1">Endomembrane system</location>
        <topology evidence="1">Multi-pass membrane protein</topology>
    </subcellularLocation>
</comment>